<dbReference type="PANTHER" id="PTHR47197">
    <property type="entry name" value="PROTEIN NIRF"/>
    <property type="match status" value="1"/>
</dbReference>
<gene>
    <name evidence="1" type="ORF">CJU94_11920</name>
</gene>
<dbReference type="PANTHER" id="PTHR47197:SF3">
    <property type="entry name" value="DIHYDRO-HEME D1 DEHYDROGENASE"/>
    <property type="match status" value="1"/>
</dbReference>
<dbReference type="InterPro" id="IPR011048">
    <property type="entry name" value="Haem_d1_sf"/>
</dbReference>
<proteinExistence type="predicted"/>
<organism evidence="1 2">
    <name type="scientific">Paraburkholderia aromaticivorans</name>
    <dbReference type="NCBI Taxonomy" id="2026199"/>
    <lineage>
        <taxon>Bacteria</taxon>
        <taxon>Pseudomonadati</taxon>
        <taxon>Pseudomonadota</taxon>
        <taxon>Betaproteobacteria</taxon>
        <taxon>Burkholderiales</taxon>
        <taxon>Burkholderiaceae</taxon>
        <taxon>Paraburkholderia</taxon>
    </lineage>
</organism>
<evidence type="ECO:0000313" key="1">
    <source>
        <dbReference type="EMBL" id="ASV98810.1"/>
    </source>
</evidence>
<protein>
    <recommendedName>
        <fullName evidence="3">YncE family protein</fullName>
    </recommendedName>
</protein>
<dbReference type="AlphaFoldDB" id="A0A248VIJ9"/>
<dbReference type="SUPFAM" id="SSF51004">
    <property type="entry name" value="C-terminal (heme d1) domain of cytochrome cd1-nitrite reductase"/>
    <property type="match status" value="1"/>
</dbReference>
<name>A0A248VIJ9_9BURK</name>
<dbReference type="KEGG" id="parb:CJU94_11920"/>
<dbReference type="OrthoDB" id="108285at2"/>
<sequence>MNSLHIRPVARWRLRFAYALAAVLALVAFRASRAGDGFEPGGLPLKLITDAPLGGGPTRLDYASLDPGRHLLFIAHLGDGQVIVFDTRIARVVSRIPDVASVHGVLAIPELSRVYASATGSHEVVAIDEVTLKVTARMPGGTYPDGMAYAPDAHKLYVSDETGATQTVIDVRSNTRIATIPLGGEAGNTQYDPVSRHIFVNVQSRRQLVDIDPATDQIVARIDLPGARGNHGLLIDPGQRLAFIACQGNDKLLVLDMRTMHVTSSFSVGHDPDVLALDSAQHLVYVAGEAGIVSIFRAEAGTVSKIGDAHVGPNAHVVAVDQLTHRAYFPLKNVHGQATLRVMESTLRQ</sequence>
<dbReference type="InterPro" id="IPR015943">
    <property type="entry name" value="WD40/YVTN_repeat-like_dom_sf"/>
</dbReference>
<dbReference type="Gene3D" id="2.130.10.10">
    <property type="entry name" value="YVTN repeat-like/Quinoprotein amine dehydrogenase"/>
    <property type="match status" value="1"/>
</dbReference>
<dbReference type="EMBL" id="CP022989">
    <property type="protein sequence ID" value="ASV98810.1"/>
    <property type="molecule type" value="Genomic_DNA"/>
</dbReference>
<accession>A0A248VIJ9</accession>
<keyword evidence="2" id="KW-1185">Reference proteome</keyword>
<dbReference type="Proteomes" id="UP000215158">
    <property type="component" value="Chromosome 1"/>
</dbReference>
<dbReference type="RefSeq" id="WP_095418862.1">
    <property type="nucleotide sequence ID" value="NZ_CP022989.1"/>
</dbReference>
<evidence type="ECO:0008006" key="3">
    <source>
        <dbReference type="Google" id="ProtNLM"/>
    </source>
</evidence>
<evidence type="ECO:0000313" key="2">
    <source>
        <dbReference type="Proteomes" id="UP000215158"/>
    </source>
</evidence>
<dbReference type="InterPro" id="IPR051200">
    <property type="entry name" value="Host-pathogen_enzymatic-act"/>
</dbReference>
<reference evidence="1 2" key="1">
    <citation type="submission" date="2017-08" db="EMBL/GenBank/DDBJ databases">
        <title>Identification and genetic characteristics of simultaneous BTEX- and naphthalene-degrading Paraburkholderia sp. BN5 isolated from petroleum-contaminated soil.</title>
        <authorList>
            <person name="Lee Y."/>
            <person name="Jeon C.O."/>
        </authorList>
    </citation>
    <scope>NUCLEOTIDE SEQUENCE [LARGE SCALE GENOMIC DNA]</scope>
    <source>
        <strain evidence="1 2">BN5</strain>
    </source>
</reference>